<feature type="binding site" evidence="4">
    <location>
        <position position="114"/>
    </location>
    <ligand>
        <name>NAD(+)</name>
        <dbReference type="ChEBI" id="CHEBI:57540"/>
    </ligand>
</feature>
<feature type="binding site" evidence="4">
    <location>
        <position position="244"/>
    </location>
    <ligand>
        <name>NAD(+)</name>
        <dbReference type="ChEBI" id="CHEBI:57540"/>
    </ligand>
</feature>
<sequence length="256" mass="28405">MSNLEHDFKCMPEIEKLGTWILESKRIVFFGGAGISTESGIPDFRSAAGIYHQENKLSYSPEEILSRPFFNRHPEVFYDFYRTKMLHPEARPNPAHQLLAALEKAGRLKAIVTQNIDGLHQMAGSQNVLELHGSIHRNYCMSCHEFYTLDQVMQSPAPVPLCTACQGVIKPDVVLYGENLNEDTMERSIRAIAEADLLLIGGTSLTVQPAAHLVTYYQGGRTVLLNASSTPYDSRADLLITDPIGAVMDALKTVVL</sequence>
<reference evidence="7" key="1">
    <citation type="submission" date="2021-03" db="EMBL/GenBank/DDBJ databases">
        <title>Antimicrobial resistance genes in bacteria isolated from Japanese honey, and their potential for conferring macrolide and lincosamide resistance in the American foulbrood pathogen Paenibacillus larvae.</title>
        <authorList>
            <person name="Okamoto M."/>
            <person name="Kumagai M."/>
            <person name="Kanamori H."/>
            <person name="Takamatsu D."/>
        </authorList>
    </citation>
    <scope>NUCLEOTIDE SEQUENCE</scope>
    <source>
        <strain evidence="7">J41TS4</strain>
    </source>
</reference>
<keyword evidence="1 4" id="KW-0963">Cytoplasm</keyword>
<dbReference type="Pfam" id="PF02146">
    <property type="entry name" value="SIR2"/>
    <property type="match status" value="1"/>
</dbReference>
<keyword evidence="4 5" id="KW-0862">Zinc</keyword>
<protein>
    <recommendedName>
        <fullName evidence="4">NAD-dependent protein deacetylase</fullName>
        <ecNumber evidence="4">2.3.1.286</ecNumber>
    </recommendedName>
    <alternativeName>
        <fullName evidence="4">Regulatory protein SIR2 homolog</fullName>
    </alternativeName>
</protein>
<feature type="binding site" evidence="4">
    <location>
        <position position="37"/>
    </location>
    <ligand>
        <name>NAD(+)</name>
        <dbReference type="ChEBI" id="CHEBI:57540"/>
    </ligand>
</feature>
<feature type="binding site" evidence="4">
    <location>
        <position position="44"/>
    </location>
    <ligand>
        <name>nicotinamide</name>
        <dbReference type="ChEBI" id="CHEBI:17154"/>
    </ligand>
</feature>
<feature type="binding site" evidence="4">
    <location>
        <position position="117"/>
    </location>
    <ligand>
        <name>nicotinamide</name>
        <dbReference type="ChEBI" id="CHEBI:17154"/>
    </ligand>
</feature>
<comment type="caution">
    <text evidence="7">The sequence shown here is derived from an EMBL/GenBank/DDBJ whole genome shotgun (WGS) entry which is preliminary data.</text>
</comment>
<evidence type="ECO:0000256" key="1">
    <source>
        <dbReference type="ARBA" id="ARBA00022490"/>
    </source>
</evidence>
<dbReference type="Gene3D" id="3.40.50.1220">
    <property type="entry name" value="TPP-binding domain"/>
    <property type="match status" value="1"/>
</dbReference>
<comment type="function">
    <text evidence="4">NAD-dependent protein deacetylase which modulates the activities of several enzymes which are inactive in their acetylated form.</text>
</comment>
<feature type="active site" description="Proton acceptor" evidence="4 5">
    <location>
        <position position="132"/>
    </location>
</feature>
<evidence type="ECO:0000256" key="2">
    <source>
        <dbReference type="ARBA" id="ARBA00022679"/>
    </source>
</evidence>
<feature type="binding site" evidence="4">
    <location>
        <position position="203"/>
    </location>
    <ligand>
        <name>NAD(+)</name>
        <dbReference type="ChEBI" id="CHEBI:57540"/>
    </ligand>
</feature>
<feature type="binding site" evidence="4">
    <location>
        <position position="116"/>
    </location>
    <ligand>
        <name>nicotinamide</name>
        <dbReference type="ChEBI" id="CHEBI:17154"/>
    </ligand>
</feature>
<dbReference type="PROSITE" id="PS50305">
    <property type="entry name" value="SIRTUIN"/>
    <property type="match status" value="1"/>
</dbReference>
<dbReference type="EC" id="2.3.1.286" evidence="4"/>
<feature type="binding site" evidence="4">
    <location>
        <position position="227"/>
    </location>
    <ligand>
        <name>NAD(+)</name>
        <dbReference type="ChEBI" id="CHEBI:57540"/>
    </ligand>
</feature>
<evidence type="ECO:0000256" key="3">
    <source>
        <dbReference type="ARBA" id="ARBA00023027"/>
    </source>
</evidence>
<dbReference type="AlphaFoldDB" id="A0A919XVV5"/>
<feature type="binding site" evidence="4">
    <location>
        <position position="44"/>
    </location>
    <ligand>
        <name>NAD(+)</name>
        <dbReference type="ChEBI" id="CHEBI:57540"/>
    </ligand>
</feature>
<dbReference type="InterPro" id="IPR029035">
    <property type="entry name" value="DHS-like_NAD/FAD-binding_dom"/>
</dbReference>
<gene>
    <name evidence="7" type="primary">sir2</name>
    <name evidence="4" type="synonym">cobB</name>
    <name evidence="7" type="ORF">J41TS4_00090</name>
</gene>
<evidence type="ECO:0000259" key="6">
    <source>
        <dbReference type="PROSITE" id="PS50305"/>
    </source>
</evidence>
<evidence type="ECO:0000313" key="8">
    <source>
        <dbReference type="Proteomes" id="UP000678895"/>
    </source>
</evidence>
<keyword evidence="8" id="KW-1185">Reference proteome</keyword>
<feature type="binding site" evidence="4 5">
    <location>
        <position position="143"/>
    </location>
    <ligand>
        <name>Zn(2+)</name>
        <dbReference type="ChEBI" id="CHEBI:29105"/>
    </ligand>
</feature>
<comment type="caution">
    <text evidence="4">Lacks conserved residue(s) required for the propagation of feature annotation.</text>
</comment>
<dbReference type="GO" id="GO:0005737">
    <property type="term" value="C:cytoplasm"/>
    <property type="evidence" value="ECO:0007669"/>
    <property type="project" value="UniProtKB-SubCell"/>
</dbReference>
<feature type="binding site" evidence="4">
    <location>
        <position position="116"/>
    </location>
    <ligand>
        <name>NAD(+)</name>
        <dbReference type="ChEBI" id="CHEBI:57540"/>
    </ligand>
</feature>
<name>A0A919XVV5_9BACL</name>
<dbReference type="PANTHER" id="PTHR11085:SF4">
    <property type="entry name" value="NAD-DEPENDENT PROTEIN DEACYLASE"/>
    <property type="match status" value="1"/>
</dbReference>
<dbReference type="EMBL" id="BORS01000001">
    <property type="protein sequence ID" value="GIO40251.1"/>
    <property type="molecule type" value="Genomic_DNA"/>
</dbReference>
<dbReference type="SUPFAM" id="SSF52467">
    <property type="entry name" value="DHS-like NAD/FAD-binding domain"/>
    <property type="match status" value="1"/>
</dbReference>
<feature type="binding site" evidence="4 5">
    <location>
        <position position="162"/>
    </location>
    <ligand>
        <name>Zn(2+)</name>
        <dbReference type="ChEBI" id="CHEBI:29105"/>
    </ligand>
</feature>
<dbReference type="Proteomes" id="UP000678895">
    <property type="component" value="Unassembled WGS sequence"/>
</dbReference>
<feature type="binding site" evidence="4 5">
    <location>
        <position position="165"/>
    </location>
    <ligand>
        <name>Zn(2+)</name>
        <dbReference type="ChEBI" id="CHEBI:29105"/>
    </ligand>
</feature>
<comment type="subcellular location">
    <subcellularLocation>
        <location evidence="4">Cytoplasm</location>
    </subcellularLocation>
</comment>
<dbReference type="NCBIfam" id="NF001753">
    <property type="entry name" value="PRK00481.1-3"/>
    <property type="match status" value="1"/>
</dbReference>
<organism evidence="7 8">
    <name type="scientific">Paenibacillus apis</name>
    <dbReference type="NCBI Taxonomy" id="1792174"/>
    <lineage>
        <taxon>Bacteria</taxon>
        <taxon>Bacillati</taxon>
        <taxon>Bacillota</taxon>
        <taxon>Bacilli</taxon>
        <taxon>Bacillales</taxon>
        <taxon>Paenibacillaceae</taxon>
        <taxon>Paenibacillus</taxon>
    </lineage>
</organism>
<feature type="binding site" evidence="4">
    <location>
        <position position="117"/>
    </location>
    <ligand>
        <name>NAD(+)</name>
        <dbReference type="ChEBI" id="CHEBI:57540"/>
    </ligand>
</feature>
<evidence type="ECO:0000256" key="5">
    <source>
        <dbReference type="PROSITE-ProRule" id="PRU00236"/>
    </source>
</evidence>
<dbReference type="InterPro" id="IPR050134">
    <property type="entry name" value="NAD-dep_sirtuin_deacylases"/>
</dbReference>
<evidence type="ECO:0000256" key="4">
    <source>
        <dbReference type="HAMAP-Rule" id="MF_01968"/>
    </source>
</evidence>
<dbReference type="GO" id="GO:0008270">
    <property type="term" value="F:zinc ion binding"/>
    <property type="evidence" value="ECO:0007669"/>
    <property type="project" value="UniProtKB-UniRule"/>
</dbReference>
<comment type="catalytic activity">
    <reaction evidence="4">
        <text>N(6)-acetyl-L-lysyl-[protein] + NAD(+) + H2O = 2''-O-acetyl-ADP-D-ribose + nicotinamide + L-lysyl-[protein]</text>
        <dbReference type="Rhea" id="RHEA:43636"/>
        <dbReference type="Rhea" id="RHEA-COMP:9752"/>
        <dbReference type="Rhea" id="RHEA-COMP:10731"/>
        <dbReference type="ChEBI" id="CHEBI:15377"/>
        <dbReference type="ChEBI" id="CHEBI:17154"/>
        <dbReference type="ChEBI" id="CHEBI:29969"/>
        <dbReference type="ChEBI" id="CHEBI:57540"/>
        <dbReference type="ChEBI" id="CHEBI:61930"/>
        <dbReference type="ChEBI" id="CHEBI:83767"/>
        <dbReference type="EC" id="2.3.1.286"/>
    </reaction>
</comment>
<feature type="binding site" evidence="4 5">
    <location>
        <position position="140"/>
    </location>
    <ligand>
        <name>Zn(2+)</name>
        <dbReference type="ChEBI" id="CHEBI:29105"/>
    </ligand>
</feature>
<comment type="similarity">
    <text evidence="4">Belongs to the sirtuin family. Class U subfamily.</text>
</comment>
<dbReference type="HAMAP" id="MF_01968">
    <property type="entry name" value="Sirtuin_ClassU"/>
    <property type="match status" value="1"/>
</dbReference>
<dbReference type="GO" id="GO:0070403">
    <property type="term" value="F:NAD+ binding"/>
    <property type="evidence" value="ECO:0007669"/>
    <property type="project" value="UniProtKB-UniRule"/>
</dbReference>
<evidence type="ECO:0000313" key="7">
    <source>
        <dbReference type="EMBL" id="GIO40251.1"/>
    </source>
</evidence>
<dbReference type="InterPro" id="IPR028628">
    <property type="entry name" value="Sirtuin_class_U"/>
</dbReference>
<keyword evidence="2 4" id="KW-0808">Transferase</keyword>
<feature type="binding site" evidence="4">
    <location>
        <position position="132"/>
    </location>
    <ligand>
        <name>NAD(+)</name>
        <dbReference type="ChEBI" id="CHEBI:57540"/>
    </ligand>
</feature>
<dbReference type="InterPro" id="IPR003000">
    <property type="entry name" value="Sirtuin"/>
</dbReference>
<comment type="cofactor">
    <cofactor evidence="4">
        <name>Zn(2+)</name>
        <dbReference type="ChEBI" id="CHEBI:29105"/>
    </cofactor>
    <text evidence="4">Binds 1 zinc ion per subunit.</text>
</comment>
<proteinExistence type="inferred from homology"/>
<dbReference type="Gene3D" id="3.30.1600.10">
    <property type="entry name" value="SIR2/SIRT2 'Small Domain"/>
    <property type="match status" value="1"/>
</dbReference>
<feature type="binding site" evidence="4">
    <location>
        <position position="33"/>
    </location>
    <ligand>
        <name>NAD(+)</name>
        <dbReference type="ChEBI" id="CHEBI:57540"/>
    </ligand>
</feature>
<dbReference type="InterPro" id="IPR026590">
    <property type="entry name" value="Ssirtuin_cat_dom"/>
</dbReference>
<dbReference type="NCBIfam" id="NF001752">
    <property type="entry name" value="PRK00481.1-1"/>
    <property type="match status" value="1"/>
</dbReference>
<dbReference type="GO" id="GO:0017136">
    <property type="term" value="F:histone deacetylase activity, NAD-dependent"/>
    <property type="evidence" value="ECO:0007669"/>
    <property type="project" value="TreeGrafter"/>
</dbReference>
<dbReference type="InterPro" id="IPR026591">
    <property type="entry name" value="Sirtuin_cat_small_dom_sf"/>
</dbReference>
<feature type="binding site" evidence="4">
    <location>
        <position position="45"/>
    </location>
    <ligand>
        <name>NAD(+)</name>
        <dbReference type="ChEBI" id="CHEBI:57540"/>
    </ligand>
</feature>
<keyword evidence="4 5" id="KW-0479">Metal-binding</keyword>
<feature type="domain" description="Deacetylase sirtuin-type" evidence="6">
    <location>
        <begin position="4"/>
        <end position="256"/>
    </location>
</feature>
<feature type="binding site" evidence="4">
    <location>
        <position position="226"/>
    </location>
    <ligand>
        <name>NAD(+)</name>
        <dbReference type="ChEBI" id="CHEBI:57540"/>
    </ligand>
</feature>
<feature type="binding site" evidence="4">
    <location>
        <position position="204"/>
    </location>
    <ligand>
        <name>NAD(+)</name>
        <dbReference type="ChEBI" id="CHEBI:57540"/>
    </ligand>
</feature>
<dbReference type="PANTHER" id="PTHR11085">
    <property type="entry name" value="NAD-DEPENDENT PROTEIN DEACYLASE SIRTUIN-5, MITOCHONDRIAL-RELATED"/>
    <property type="match status" value="1"/>
</dbReference>
<keyword evidence="3 4" id="KW-0520">NAD</keyword>
<accession>A0A919XVV5</accession>